<dbReference type="OrthoDB" id="5843172at2759"/>
<sequence>MLKRDYYICFQPLIKTLEEIRLTLANALFNYCCRKSSIPVQCTSACDYDRYTSQLVSYMMSGHSECPTAALSTVHLCASRGQDQRDCCARAGIPSQCIRYCDPSTTSMQTSLRFPCLIYLDKMKGFIAV</sequence>
<dbReference type="InterPro" id="IPR002602">
    <property type="entry name" value="DB"/>
</dbReference>
<evidence type="ECO:0000313" key="3">
    <source>
        <dbReference type="Proteomes" id="UP000270094"/>
    </source>
</evidence>
<gene>
    <name evidence="2" type="ORF">SVUK_LOCUS4567</name>
</gene>
<evidence type="ECO:0000313" key="2">
    <source>
        <dbReference type="EMBL" id="VDM69569.1"/>
    </source>
</evidence>
<feature type="domain" description="Domain of unknown function DB" evidence="1">
    <location>
        <begin position="32"/>
        <end position="124"/>
    </location>
</feature>
<dbReference type="Pfam" id="PF01682">
    <property type="entry name" value="DB"/>
    <property type="match status" value="1"/>
</dbReference>
<dbReference type="AlphaFoldDB" id="A0A3P7IRA1"/>
<dbReference type="PANTHER" id="PTHR46705:SF2">
    <property type="entry name" value="DOMAIN OF UNKNOWN FUNCTION DB DOMAIN-CONTAINING PROTEIN"/>
    <property type="match status" value="1"/>
</dbReference>
<protein>
    <recommendedName>
        <fullName evidence="1">Domain of unknown function DB domain-containing protein</fullName>
    </recommendedName>
</protein>
<accession>A0A3P7IRA1</accession>
<reference evidence="2 3" key="1">
    <citation type="submission" date="2018-11" db="EMBL/GenBank/DDBJ databases">
        <authorList>
            <consortium name="Pathogen Informatics"/>
        </authorList>
    </citation>
    <scope>NUCLEOTIDE SEQUENCE [LARGE SCALE GENOMIC DNA]</scope>
</reference>
<organism evidence="2 3">
    <name type="scientific">Strongylus vulgaris</name>
    <name type="common">Blood worm</name>
    <dbReference type="NCBI Taxonomy" id="40348"/>
    <lineage>
        <taxon>Eukaryota</taxon>
        <taxon>Metazoa</taxon>
        <taxon>Ecdysozoa</taxon>
        <taxon>Nematoda</taxon>
        <taxon>Chromadorea</taxon>
        <taxon>Rhabditida</taxon>
        <taxon>Rhabditina</taxon>
        <taxon>Rhabditomorpha</taxon>
        <taxon>Strongyloidea</taxon>
        <taxon>Strongylidae</taxon>
        <taxon>Strongylus</taxon>
    </lineage>
</organism>
<dbReference type="EMBL" id="UYYB01012695">
    <property type="protein sequence ID" value="VDM69569.1"/>
    <property type="molecule type" value="Genomic_DNA"/>
</dbReference>
<name>A0A3P7IRA1_STRVU</name>
<dbReference type="PANTHER" id="PTHR46705">
    <property type="entry name" value="PROTEIN CBG09805"/>
    <property type="match status" value="1"/>
</dbReference>
<evidence type="ECO:0000259" key="1">
    <source>
        <dbReference type="Pfam" id="PF01682"/>
    </source>
</evidence>
<proteinExistence type="predicted"/>
<keyword evidence="3" id="KW-1185">Reference proteome</keyword>
<dbReference type="Proteomes" id="UP000270094">
    <property type="component" value="Unassembled WGS sequence"/>
</dbReference>